<reference evidence="2 3" key="1">
    <citation type="submission" date="2018-08" db="EMBL/GenBank/DDBJ databases">
        <title>Flavobacterium tibetense sp. nov., isolated from a wetland YonghuCo on Tibetan Plateau.</title>
        <authorList>
            <person name="Phurbu D."/>
            <person name="Lu H."/>
            <person name="Xing P."/>
        </authorList>
    </citation>
    <scope>NUCLEOTIDE SEQUENCE [LARGE SCALE GENOMIC DNA]</scope>
    <source>
        <strain evidence="2 3">DJC</strain>
    </source>
</reference>
<keyword evidence="3" id="KW-1185">Reference proteome</keyword>
<evidence type="ECO:0000313" key="2">
    <source>
        <dbReference type="EMBL" id="RGP36247.1"/>
    </source>
</evidence>
<dbReference type="Pfam" id="PF11154">
    <property type="entry name" value="DUF2934"/>
    <property type="match status" value="1"/>
</dbReference>
<proteinExistence type="predicted"/>
<dbReference type="RefSeq" id="WP_118154355.1">
    <property type="nucleotide sequence ID" value="NZ_QWEY01000009.1"/>
</dbReference>
<dbReference type="AlphaFoldDB" id="A0A411YZL6"/>
<protein>
    <submittedName>
        <fullName evidence="2">DUF2934 domain-containing protein</fullName>
    </submittedName>
</protein>
<evidence type="ECO:0000313" key="3">
    <source>
        <dbReference type="Proteomes" id="UP000284547"/>
    </source>
</evidence>
<sequence>MTESEEDRIRVRAYEIWQAMGCPEGRDADTWLQAQIEIAAQDAYGLEAGDIRAMQQTVVANATATPDTDQSPDSNPAPPTLRQLKACVPE</sequence>
<feature type="compositionally biased region" description="Polar residues" evidence="1">
    <location>
        <begin position="61"/>
        <end position="74"/>
    </location>
</feature>
<comment type="caution">
    <text evidence="2">The sequence shown here is derived from an EMBL/GenBank/DDBJ whole genome shotgun (WGS) entry which is preliminary data.</text>
</comment>
<dbReference type="OrthoDB" id="9811127at2"/>
<organism evidence="2 3">
    <name type="scientific">Pseudotabrizicola alkalilacus</name>
    <dbReference type="NCBI Taxonomy" id="2305252"/>
    <lineage>
        <taxon>Bacteria</taxon>
        <taxon>Pseudomonadati</taxon>
        <taxon>Pseudomonadota</taxon>
        <taxon>Alphaproteobacteria</taxon>
        <taxon>Rhodobacterales</taxon>
        <taxon>Paracoccaceae</taxon>
        <taxon>Pseudotabrizicola</taxon>
    </lineage>
</organism>
<dbReference type="Proteomes" id="UP000284547">
    <property type="component" value="Unassembled WGS sequence"/>
</dbReference>
<accession>A0A411YZL6</accession>
<gene>
    <name evidence="2" type="ORF">D1012_15785</name>
</gene>
<name>A0A411YZL6_9RHOB</name>
<dbReference type="InterPro" id="IPR021327">
    <property type="entry name" value="DUF2934"/>
</dbReference>
<feature type="region of interest" description="Disordered" evidence="1">
    <location>
        <begin position="61"/>
        <end position="90"/>
    </location>
</feature>
<dbReference type="EMBL" id="QWEY01000009">
    <property type="protein sequence ID" value="RGP36247.1"/>
    <property type="molecule type" value="Genomic_DNA"/>
</dbReference>
<evidence type="ECO:0000256" key="1">
    <source>
        <dbReference type="SAM" id="MobiDB-lite"/>
    </source>
</evidence>